<dbReference type="EMBL" id="JDRY01000001">
    <property type="protein sequence ID" value="KGN01964.1"/>
    <property type="molecule type" value="Genomic_DNA"/>
</dbReference>
<evidence type="ECO:0000313" key="2">
    <source>
        <dbReference type="Proteomes" id="UP000030014"/>
    </source>
</evidence>
<organism evidence="1 2">
    <name type="scientific">Clostridium botulinum C/D str. DC5</name>
    <dbReference type="NCBI Taxonomy" id="1443128"/>
    <lineage>
        <taxon>Bacteria</taxon>
        <taxon>Bacillati</taxon>
        <taxon>Bacillota</taxon>
        <taxon>Clostridia</taxon>
        <taxon>Eubacteriales</taxon>
        <taxon>Clostridiaceae</taxon>
        <taxon>Clostridium</taxon>
    </lineage>
</organism>
<dbReference type="RefSeq" id="WP_039256745.1">
    <property type="nucleotide sequence ID" value="NZ_JDRY01000001.1"/>
</dbReference>
<evidence type="ECO:0000313" key="1">
    <source>
        <dbReference type="EMBL" id="KGN01964.1"/>
    </source>
</evidence>
<dbReference type="Proteomes" id="UP000030014">
    <property type="component" value="Unassembled WGS sequence"/>
</dbReference>
<sequence>MPRYNQKPNFKVKVNYPAPENYSKYQRRKANVVAKILIDTLPPDIIEKIITKLNYSKRNNSV</sequence>
<name>A0A0A0IMV5_CLOBO</name>
<reference evidence="1 2" key="1">
    <citation type="submission" date="2014-01" db="EMBL/GenBank/DDBJ databases">
        <title>Plasmidome dynamics in the species complex Clostridium novyi sensu lato converts strains of independent lineages into distinctly different pathogens.</title>
        <authorList>
            <person name="Skarin H."/>
            <person name="Segerman B."/>
        </authorList>
    </citation>
    <scope>NUCLEOTIDE SEQUENCE [LARGE SCALE GENOMIC DNA]</scope>
    <source>
        <strain evidence="1 2">DC5</strain>
    </source>
</reference>
<comment type="caution">
    <text evidence="1">The sequence shown here is derived from an EMBL/GenBank/DDBJ whole genome shotgun (WGS) entry which is preliminary data.</text>
</comment>
<accession>A0A0A0IMV5</accession>
<dbReference type="GO" id="GO:0016740">
    <property type="term" value="F:transferase activity"/>
    <property type="evidence" value="ECO:0007669"/>
    <property type="project" value="UniProtKB-KW"/>
</dbReference>
<proteinExistence type="predicted"/>
<dbReference type="AlphaFoldDB" id="A0A0A0IMV5"/>
<gene>
    <name evidence="1" type="ORF">Z955_00765</name>
</gene>
<protein>
    <submittedName>
        <fullName evidence="1">4-alpha-glucanotransferase</fullName>
    </submittedName>
</protein>
<keyword evidence="1" id="KW-0808">Transferase</keyword>